<comment type="caution">
    <text evidence="1">The sequence shown here is derived from an EMBL/GenBank/DDBJ whole genome shotgun (WGS) entry which is preliminary data.</text>
</comment>
<dbReference type="Proteomes" id="UP000268313">
    <property type="component" value="Unassembled WGS sequence"/>
</dbReference>
<accession>A0A3A8JLW9</accession>
<proteinExistence type="predicted"/>
<evidence type="ECO:0000313" key="2">
    <source>
        <dbReference type="Proteomes" id="UP000268313"/>
    </source>
</evidence>
<organism evidence="1 2">
    <name type="scientific">Corallococcus carmarthensis</name>
    <dbReference type="NCBI Taxonomy" id="2316728"/>
    <lineage>
        <taxon>Bacteria</taxon>
        <taxon>Pseudomonadati</taxon>
        <taxon>Myxococcota</taxon>
        <taxon>Myxococcia</taxon>
        <taxon>Myxococcales</taxon>
        <taxon>Cystobacterineae</taxon>
        <taxon>Myxococcaceae</taxon>
        <taxon>Corallococcus</taxon>
    </lineage>
</organism>
<dbReference type="AlphaFoldDB" id="A0A3A8JLW9"/>
<evidence type="ECO:0000313" key="1">
    <source>
        <dbReference type="EMBL" id="RKG92760.1"/>
    </source>
</evidence>
<keyword evidence="2" id="KW-1185">Reference proteome</keyword>
<name>A0A3A8JLW9_9BACT</name>
<reference evidence="2" key="1">
    <citation type="submission" date="2018-09" db="EMBL/GenBank/DDBJ databases">
        <authorList>
            <person name="Livingstone P.G."/>
            <person name="Whitworth D.E."/>
        </authorList>
    </citation>
    <scope>NUCLEOTIDE SEQUENCE [LARGE SCALE GENOMIC DNA]</scope>
    <source>
        <strain evidence="2">CA043D</strain>
    </source>
</reference>
<protein>
    <submittedName>
        <fullName evidence="1">Uncharacterized protein</fullName>
    </submittedName>
</protein>
<sequence length="79" mass="8622">MLLQTSPMVVELPSLQALPAAFSGLEQVPLRGLQVPAAWHWSEAVQRMGLEPEQVPLWQVSLWVQALLSLQAVPLALGV</sequence>
<gene>
    <name evidence="1" type="ORF">D7X32_44190</name>
</gene>
<dbReference type="EMBL" id="RAWE01000434">
    <property type="protein sequence ID" value="RKG92760.1"/>
    <property type="molecule type" value="Genomic_DNA"/>
</dbReference>